<evidence type="ECO:0000256" key="4">
    <source>
        <dbReference type="SAM" id="Phobius"/>
    </source>
</evidence>
<gene>
    <name evidence="5" type="ORF">D3870_20885</name>
</gene>
<dbReference type="GO" id="GO:0022857">
    <property type="term" value="F:transmembrane transporter activity"/>
    <property type="evidence" value="ECO:0007669"/>
    <property type="project" value="InterPro"/>
</dbReference>
<evidence type="ECO:0000256" key="3">
    <source>
        <dbReference type="ARBA" id="ARBA00023136"/>
    </source>
</evidence>
<protein>
    <submittedName>
        <fullName evidence="5">MFS transporter</fullName>
    </submittedName>
</protein>
<dbReference type="InterPro" id="IPR011701">
    <property type="entry name" value="MFS"/>
</dbReference>
<reference evidence="5 6" key="1">
    <citation type="submission" date="2018-09" db="EMBL/GenBank/DDBJ databases">
        <authorList>
            <person name="Zhu H."/>
        </authorList>
    </citation>
    <scope>NUCLEOTIDE SEQUENCE [LARGE SCALE GENOMIC DNA]</scope>
    <source>
        <strain evidence="5 6">K2R10-39</strain>
    </source>
</reference>
<dbReference type="Gene3D" id="1.20.1250.20">
    <property type="entry name" value="MFS general substrate transporter like domains"/>
    <property type="match status" value="2"/>
</dbReference>
<evidence type="ECO:0000256" key="1">
    <source>
        <dbReference type="ARBA" id="ARBA00022692"/>
    </source>
</evidence>
<dbReference type="Pfam" id="PF07690">
    <property type="entry name" value="MFS_1"/>
    <property type="match status" value="1"/>
</dbReference>
<dbReference type="InterPro" id="IPR052524">
    <property type="entry name" value="MFS_Cyanate_Porter"/>
</dbReference>
<feature type="transmembrane region" description="Helical" evidence="4">
    <location>
        <begin position="352"/>
        <end position="375"/>
    </location>
</feature>
<sequence>MVRNDQPLPFPSEANPQSTLRKADAADSDAFSWYLAFALFLVGINLRPALSSVAPVLSAIRDTTGLSATGAALLTTLPVLCFGAFAPLAPRLASRFGTERVVLHGLVVLMAAIGLRVFFGIGGLFAGTLFAGASIGVVMVLLPGILKRDFARQVGGMTGVYTMALCLGAALAAGLTVPLKQFAGDSWRVGLAFWLVPVLLAAVVWWPQTRHAGARNAARRYTVQGLRRDPIAWQVTAYMGLQSTLAYCVFGWLPTVLIDRGLTPLAAGGMLSLSIAMQLITSLAGPWIATRGRDQRAAIALMMIVTLIGFAGCAFADTSWIWFWSVVLGLGQGGCFSIGLTLIVLRAPNAPVAASLSGMAQGLGYSGAALGPLAFGLLHDVSGDWNSAAFFFIAVGIAALFAGLAAGRNLHVKATVTEIA</sequence>
<evidence type="ECO:0000256" key="2">
    <source>
        <dbReference type="ARBA" id="ARBA00022989"/>
    </source>
</evidence>
<keyword evidence="3 4" id="KW-0472">Membrane</keyword>
<proteinExistence type="predicted"/>
<dbReference type="PANTHER" id="PTHR23523">
    <property type="match status" value="1"/>
</dbReference>
<evidence type="ECO:0000313" key="5">
    <source>
        <dbReference type="EMBL" id="RJF96841.1"/>
    </source>
</evidence>
<accession>A0A418WWD3</accession>
<feature type="transmembrane region" description="Helical" evidence="4">
    <location>
        <begin position="31"/>
        <end position="50"/>
    </location>
</feature>
<feature type="transmembrane region" description="Helical" evidence="4">
    <location>
        <begin position="387"/>
        <end position="406"/>
    </location>
</feature>
<dbReference type="AlphaFoldDB" id="A0A418WWD3"/>
<dbReference type="PANTHER" id="PTHR23523:SF2">
    <property type="entry name" value="2-NITROIMIDAZOLE TRANSPORTER"/>
    <property type="match status" value="1"/>
</dbReference>
<feature type="transmembrane region" description="Helical" evidence="4">
    <location>
        <begin position="265"/>
        <end position="285"/>
    </location>
</feature>
<feature type="transmembrane region" description="Helical" evidence="4">
    <location>
        <begin position="321"/>
        <end position="345"/>
    </location>
</feature>
<keyword evidence="2 4" id="KW-1133">Transmembrane helix</keyword>
<feature type="transmembrane region" description="Helical" evidence="4">
    <location>
        <begin position="158"/>
        <end position="179"/>
    </location>
</feature>
<evidence type="ECO:0000313" key="6">
    <source>
        <dbReference type="Proteomes" id="UP000285190"/>
    </source>
</evidence>
<dbReference type="Proteomes" id="UP000285190">
    <property type="component" value="Unassembled WGS sequence"/>
</dbReference>
<feature type="transmembrane region" description="Helical" evidence="4">
    <location>
        <begin position="297"/>
        <end position="315"/>
    </location>
</feature>
<dbReference type="InterPro" id="IPR036259">
    <property type="entry name" value="MFS_trans_sf"/>
</dbReference>
<organism evidence="5 6">
    <name type="scientific">Noviherbaspirillum cavernae</name>
    <dbReference type="NCBI Taxonomy" id="2320862"/>
    <lineage>
        <taxon>Bacteria</taxon>
        <taxon>Pseudomonadati</taxon>
        <taxon>Pseudomonadota</taxon>
        <taxon>Betaproteobacteria</taxon>
        <taxon>Burkholderiales</taxon>
        <taxon>Oxalobacteraceae</taxon>
        <taxon>Noviherbaspirillum</taxon>
    </lineage>
</organism>
<feature type="transmembrane region" description="Helical" evidence="4">
    <location>
        <begin position="125"/>
        <end position="146"/>
    </location>
</feature>
<feature type="transmembrane region" description="Helical" evidence="4">
    <location>
        <begin position="191"/>
        <end position="209"/>
    </location>
</feature>
<dbReference type="SUPFAM" id="SSF103473">
    <property type="entry name" value="MFS general substrate transporter"/>
    <property type="match status" value="1"/>
</dbReference>
<dbReference type="EMBL" id="QYUN01000003">
    <property type="protein sequence ID" value="RJF96841.1"/>
    <property type="molecule type" value="Genomic_DNA"/>
</dbReference>
<comment type="caution">
    <text evidence="5">The sequence shown here is derived from an EMBL/GenBank/DDBJ whole genome shotgun (WGS) entry which is preliminary data.</text>
</comment>
<name>A0A418WWD3_9BURK</name>
<feature type="transmembrane region" description="Helical" evidence="4">
    <location>
        <begin position="230"/>
        <end position="253"/>
    </location>
</feature>
<keyword evidence="1 4" id="KW-0812">Transmembrane</keyword>
<keyword evidence="6" id="KW-1185">Reference proteome</keyword>
<dbReference type="CDD" id="cd17339">
    <property type="entry name" value="MFS_NIMT_CynX_like"/>
    <property type="match status" value="1"/>
</dbReference>
<dbReference type="OrthoDB" id="5317164at2"/>
<feature type="transmembrane region" description="Helical" evidence="4">
    <location>
        <begin position="101"/>
        <end position="119"/>
    </location>
</feature>
<feature type="transmembrane region" description="Helical" evidence="4">
    <location>
        <begin position="70"/>
        <end position="89"/>
    </location>
</feature>